<reference evidence="2 3" key="1">
    <citation type="submission" date="2018-05" db="EMBL/GenBank/DDBJ databases">
        <title>Genomic Encyclopedia of Type Strains, Phase IV (KMG-IV): sequencing the most valuable type-strain genomes for metagenomic binning, comparative biology and taxonomic classification.</title>
        <authorList>
            <person name="Goeker M."/>
        </authorList>
    </citation>
    <scope>NUCLEOTIDE SEQUENCE [LARGE SCALE GENOMIC DNA]</scope>
    <source>
        <strain evidence="2 3">DSM 19579</strain>
    </source>
</reference>
<organism evidence="2 3">
    <name type="scientific">Mangrovibacter plantisponsor</name>
    <dbReference type="NCBI Taxonomy" id="451513"/>
    <lineage>
        <taxon>Bacteria</taxon>
        <taxon>Pseudomonadati</taxon>
        <taxon>Pseudomonadota</taxon>
        <taxon>Gammaproteobacteria</taxon>
        <taxon>Enterobacterales</taxon>
        <taxon>Enterobacteriaceae</taxon>
        <taxon>Mangrovibacter</taxon>
    </lineage>
</organism>
<dbReference type="Pfam" id="PF09691">
    <property type="entry name" value="T2SS_PulS_OutS"/>
    <property type="match status" value="1"/>
</dbReference>
<sequence length="127" mass="13892">MRFSHLSSAIVMACGLALTGCQTSTQAMPEQAANPQVMEQVSQLASLVAGAQYLRTHCGQTAVPDNDTLYSRATSLARQRNWNTHAAEFRQLPTLTTLRYHQLVEDTEPDASKCTRLSGVLSHFVSP</sequence>
<gene>
    <name evidence="2" type="ORF">DES37_11820</name>
</gene>
<evidence type="ECO:0000313" key="3">
    <source>
        <dbReference type="Proteomes" id="UP000246744"/>
    </source>
</evidence>
<name>A0A317PS97_9ENTR</name>
<dbReference type="AlphaFoldDB" id="A0A317PS97"/>
<feature type="chain" id="PRO_5016307248" evidence="1">
    <location>
        <begin position="28"/>
        <end position="127"/>
    </location>
</feature>
<dbReference type="Proteomes" id="UP000246744">
    <property type="component" value="Unassembled WGS sequence"/>
</dbReference>
<protein>
    <submittedName>
        <fullName evidence="2">Type II secretion system protein S</fullName>
    </submittedName>
</protein>
<comment type="caution">
    <text evidence="2">The sequence shown here is derived from an EMBL/GenBank/DDBJ whole genome shotgun (WGS) entry which is preliminary data.</text>
</comment>
<dbReference type="InterPro" id="IPR038432">
    <property type="entry name" value="PulS/OutS-like_sf"/>
</dbReference>
<dbReference type="InterPro" id="IPR005699">
    <property type="entry name" value="Chap_lipoprot_PulS/OutS"/>
</dbReference>
<dbReference type="EMBL" id="QGTS01000018">
    <property type="protein sequence ID" value="PWW02666.1"/>
    <property type="molecule type" value="Genomic_DNA"/>
</dbReference>
<evidence type="ECO:0000313" key="2">
    <source>
        <dbReference type="EMBL" id="PWW02666.1"/>
    </source>
</evidence>
<dbReference type="NCBIfam" id="TIGR01004">
    <property type="entry name" value="PulS_OutS"/>
    <property type="match status" value="1"/>
</dbReference>
<dbReference type="InterPro" id="IPR019114">
    <property type="entry name" value="Chap_lipoprot_PulS/OutS-like"/>
</dbReference>
<dbReference type="Gene3D" id="1.20.58.1630">
    <property type="entry name" value="Chaperone lipoprotein PulS/OutS"/>
    <property type="match status" value="1"/>
</dbReference>
<evidence type="ECO:0000256" key="1">
    <source>
        <dbReference type="SAM" id="SignalP"/>
    </source>
</evidence>
<dbReference type="GO" id="GO:0006886">
    <property type="term" value="P:intracellular protein transport"/>
    <property type="evidence" value="ECO:0007669"/>
    <property type="project" value="InterPro"/>
</dbReference>
<proteinExistence type="predicted"/>
<keyword evidence="3" id="KW-1185">Reference proteome</keyword>
<keyword evidence="1" id="KW-0732">Signal</keyword>
<dbReference type="PROSITE" id="PS51257">
    <property type="entry name" value="PROKAR_LIPOPROTEIN"/>
    <property type="match status" value="1"/>
</dbReference>
<feature type="signal peptide" evidence="1">
    <location>
        <begin position="1"/>
        <end position="27"/>
    </location>
</feature>
<accession>A0A317PS97</accession>